<dbReference type="AlphaFoldDB" id="A0A0P9HA25"/>
<gene>
    <name evidence="1" type="ORF">SE17_22980</name>
</gene>
<proteinExistence type="predicted"/>
<sequence>MAAGSFEVSGSPHLLKGTIAADVYELGGVAPTNIIRIDEAWKVSIDWELIGSLKSMVCGTWCLHLHLESIGKGEELDLFDGSREVHVKLDPCGNGQYHYDFTVPAGTVKPEHCSTPYKLVTTLTYLNECGRPGPMAGFVEGQILQFYDPGITTP</sequence>
<protein>
    <submittedName>
        <fullName evidence="1">Uncharacterized protein</fullName>
    </submittedName>
</protein>
<comment type="caution">
    <text evidence="1">The sequence shown here is derived from an EMBL/GenBank/DDBJ whole genome shotgun (WGS) entry which is preliminary data.</text>
</comment>
<evidence type="ECO:0000313" key="1">
    <source>
        <dbReference type="EMBL" id="KPV51130.1"/>
    </source>
</evidence>
<accession>A0A0P9HA25</accession>
<dbReference type="EMBL" id="LJCR01001056">
    <property type="protein sequence ID" value="KPV51130.1"/>
    <property type="molecule type" value="Genomic_DNA"/>
</dbReference>
<dbReference type="Proteomes" id="UP000050509">
    <property type="component" value="Unassembled WGS sequence"/>
</dbReference>
<evidence type="ECO:0000313" key="2">
    <source>
        <dbReference type="Proteomes" id="UP000050509"/>
    </source>
</evidence>
<name>A0A0P9HA25_9CHLR</name>
<reference evidence="1 2" key="1">
    <citation type="submission" date="2015-09" db="EMBL/GenBank/DDBJ databases">
        <title>Draft genome sequence of Kouleothrix aurantiaca JCM 19913.</title>
        <authorList>
            <person name="Hemp J."/>
        </authorList>
    </citation>
    <scope>NUCLEOTIDE SEQUENCE [LARGE SCALE GENOMIC DNA]</scope>
    <source>
        <strain evidence="1 2">COM-B</strain>
    </source>
</reference>
<keyword evidence="2" id="KW-1185">Reference proteome</keyword>
<organism evidence="1 2">
    <name type="scientific">Kouleothrix aurantiaca</name>
    <dbReference type="NCBI Taxonomy" id="186479"/>
    <lineage>
        <taxon>Bacteria</taxon>
        <taxon>Bacillati</taxon>
        <taxon>Chloroflexota</taxon>
        <taxon>Chloroflexia</taxon>
        <taxon>Chloroflexales</taxon>
        <taxon>Roseiflexineae</taxon>
        <taxon>Roseiflexaceae</taxon>
        <taxon>Kouleothrix</taxon>
    </lineage>
</organism>